<proteinExistence type="predicted"/>
<reference evidence="1" key="1">
    <citation type="submission" date="2017-12" db="EMBL/GenBank/DDBJ databases">
        <title>Gene loss provides genomic basis for host adaptation in cereal stripe rust fungi.</title>
        <authorList>
            <person name="Xia C."/>
        </authorList>
    </citation>
    <scope>NUCLEOTIDE SEQUENCE [LARGE SCALE GENOMIC DNA]</scope>
    <source>
        <strain evidence="1">93-210</strain>
    </source>
</reference>
<dbReference type="EMBL" id="PKSL01000011">
    <property type="protein sequence ID" value="POW15656.1"/>
    <property type="molecule type" value="Genomic_DNA"/>
</dbReference>
<keyword evidence="2" id="KW-1185">Reference proteome</keyword>
<protein>
    <submittedName>
        <fullName evidence="1">Uncharacterized protein</fullName>
    </submittedName>
</protein>
<dbReference type="Proteomes" id="UP000239156">
    <property type="component" value="Unassembled WGS sequence"/>
</dbReference>
<dbReference type="VEuPathDB" id="FungiDB:PSTT_01940"/>
<evidence type="ECO:0000313" key="2">
    <source>
        <dbReference type="Proteomes" id="UP000239156"/>
    </source>
</evidence>
<dbReference type="VEuPathDB" id="FungiDB:PSHT_02898"/>
<name>A0A2S4W1L1_9BASI</name>
<accession>A0A2S4W1L1</accession>
<dbReference type="PANTHER" id="PTHR33069">
    <property type="entry name" value="CHROMOSOME 7, WHOLE GENOME SHOTGUN SEQUENCE-RELATED"/>
    <property type="match status" value="1"/>
</dbReference>
<sequence>MKNLEAVGERLGDPINHGGSNVAWFPWGRERRTTGNHCLIRGFESLELKCTSTIHDDQINTESKEVLYDRLQSYLVPLLHDQLTTLSLLLDDLWKEPESILKRIAELQPEIDHNVAQIKSAIQVVCPDALSSSDKANDQQLKQFKIYRLLELKKMLCDVIRLRIRSVFDAASEHIQLMELSTTNPFEDGREAYRYRVVIEDALDSVKLTINHLKGSEWDVAEDCRRNVVLAIDSELDFIISTVNPLIKLLKFASLQNGNSVRDPLTHHAQLVVPISKLSKIFFKKSSRTGMNKKLASPFTDMNSIQLSSLCQSAKEVPRALKGVSSLLSSAFGLPRDAATYENIIRFAETMASLMETQVHLTVTYLVPLVPQTGVLLDQNYYKDWYRLWSAQFTLAINNLIQDIKTI</sequence>
<dbReference type="AlphaFoldDB" id="A0A2S4W1L1"/>
<gene>
    <name evidence="1" type="ORF">PSTT_01940</name>
</gene>
<evidence type="ECO:0000313" key="1">
    <source>
        <dbReference type="EMBL" id="POW15656.1"/>
    </source>
</evidence>
<organism evidence="1 2">
    <name type="scientific">Puccinia striiformis</name>
    <dbReference type="NCBI Taxonomy" id="27350"/>
    <lineage>
        <taxon>Eukaryota</taxon>
        <taxon>Fungi</taxon>
        <taxon>Dikarya</taxon>
        <taxon>Basidiomycota</taxon>
        <taxon>Pucciniomycotina</taxon>
        <taxon>Pucciniomycetes</taxon>
        <taxon>Pucciniales</taxon>
        <taxon>Pucciniaceae</taxon>
        <taxon>Puccinia</taxon>
    </lineage>
</organism>
<comment type="caution">
    <text evidence="1">The sequence shown here is derived from an EMBL/GenBank/DDBJ whole genome shotgun (WGS) entry which is preliminary data.</text>
</comment>
<dbReference type="PANTHER" id="PTHR33069:SF3">
    <property type="entry name" value="DYNEIN HEAVY CHAIN TAIL DOMAIN-CONTAINING PROTEIN"/>
    <property type="match status" value="1"/>
</dbReference>